<dbReference type="InterPro" id="IPR018149">
    <property type="entry name" value="Lys-tRNA-synth_II_C"/>
</dbReference>
<dbReference type="InterPro" id="IPR006195">
    <property type="entry name" value="aa-tRNA-synth_II"/>
</dbReference>
<dbReference type="GO" id="GO:0005739">
    <property type="term" value="C:mitochondrion"/>
    <property type="evidence" value="ECO:0007669"/>
    <property type="project" value="TreeGrafter"/>
</dbReference>
<dbReference type="VEuPathDB" id="FungiDB:F4678DRAFT_117867"/>
<evidence type="ECO:0000256" key="6">
    <source>
        <dbReference type="ARBA" id="ARBA00030563"/>
    </source>
</evidence>
<dbReference type="PANTHER" id="PTHR42918:SF5">
    <property type="entry name" value="LYSINE--TRNA LIGASE, MITOCHONDRIAL"/>
    <property type="match status" value="1"/>
</dbReference>
<sequence length="592" mass="66087">MENTQCLRFLRPYLFGLPPANQAAYSRLFASSTRAQHKSLSCATQRGISCHVAGTRRSMSRNRDIAADELATAAARADTVRRRVQKLQDYDVLRFPRLEHKADLMTIPAFRQKFDDEASTPASESIALEGRIMSIRRSGSKLVFMHILGGYQQVQVMVHLGSLAAPSLDHKDFTNALHPLRRGDIISVIGTADRTQSGELTLKAHKVPTILAPALAPLPEKLINEETKVLNRHVDSLVNQRTSDILRLRSQIIKSMRDFLHEHEFLEVQTPILADSAGGAIARPFLTAATAISEKQLAMRIAPELWLKRLVVGGHDKIFEIGPSFRNEGLDTTHNPEFTTCEFYSAYFNLEQLIRMTENLITRLHRDVNQAIATRLTSLQKTDYPLPVGQWKQVEFIPGLESKLGFRFPDLSKPNALEKLVSLLAEHHPLLKISKMTLNKLLDYLASNFLEIQSLSEPLFIIHHPAFMSPLSKSFVCPKTGQLVSARAELFIQDREIANMYEEENDPFEQRRKFALQVESKAGSAAADEEGPGEIDESYVQALQHGLPPTGGWGCGVDRLVMLFSGAQRIGDTLSFGNLRNVVSLSQVAKGP</sequence>
<dbReference type="GO" id="GO:0004824">
    <property type="term" value="F:lysine-tRNA ligase activity"/>
    <property type="evidence" value="ECO:0007669"/>
    <property type="project" value="UniProtKB-EC"/>
</dbReference>
<dbReference type="InterPro" id="IPR004365">
    <property type="entry name" value="NA-bd_OB_tRNA"/>
</dbReference>
<evidence type="ECO:0000259" key="9">
    <source>
        <dbReference type="PROSITE" id="PS50862"/>
    </source>
</evidence>
<dbReference type="NCBIfam" id="TIGR00499">
    <property type="entry name" value="lysS_bact"/>
    <property type="match status" value="1"/>
</dbReference>
<evidence type="ECO:0000256" key="5">
    <source>
        <dbReference type="ARBA" id="ARBA00023146"/>
    </source>
</evidence>
<evidence type="ECO:0000256" key="2">
    <source>
        <dbReference type="ARBA" id="ARBA00022598"/>
    </source>
</evidence>
<dbReference type="AlphaFoldDB" id="A0A9W8TQ99"/>
<dbReference type="EMBL" id="JANPWZ010000392">
    <property type="protein sequence ID" value="KAJ3577316.1"/>
    <property type="molecule type" value="Genomic_DNA"/>
</dbReference>
<dbReference type="EC" id="6.1.1.6" evidence="1 8"/>
<dbReference type="Pfam" id="PF01336">
    <property type="entry name" value="tRNA_anti-codon"/>
    <property type="match status" value="1"/>
</dbReference>
<dbReference type="InterPro" id="IPR044136">
    <property type="entry name" value="Lys-tRNA-ligase_II_N"/>
</dbReference>
<dbReference type="Gene3D" id="3.30.930.10">
    <property type="entry name" value="Bira Bifunctional Protein, Domain 2"/>
    <property type="match status" value="1"/>
</dbReference>
<proteinExistence type="predicted"/>
<reference evidence="10" key="1">
    <citation type="submission" date="2022-07" db="EMBL/GenBank/DDBJ databases">
        <title>Genome Sequence of Xylaria arbuscula.</title>
        <authorList>
            <person name="Buettner E."/>
        </authorList>
    </citation>
    <scope>NUCLEOTIDE SEQUENCE</scope>
    <source>
        <strain evidence="10">VT107</strain>
    </source>
</reference>
<evidence type="ECO:0000256" key="1">
    <source>
        <dbReference type="ARBA" id="ARBA00013166"/>
    </source>
</evidence>
<dbReference type="FunFam" id="3.30.930.10:FF:000094">
    <property type="entry name" value="Lysine--tRNA ligase, mitochondrial"/>
    <property type="match status" value="1"/>
</dbReference>
<dbReference type="PRINTS" id="PR00982">
    <property type="entry name" value="TRNASYNTHLYS"/>
</dbReference>
<comment type="catalytic activity">
    <reaction evidence="7 8">
        <text>tRNA(Lys) + L-lysine + ATP = L-lysyl-tRNA(Lys) + AMP + diphosphate</text>
        <dbReference type="Rhea" id="RHEA:20792"/>
        <dbReference type="Rhea" id="RHEA-COMP:9696"/>
        <dbReference type="Rhea" id="RHEA-COMP:9697"/>
        <dbReference type="ChEBI" id="CHEBI:30616"/>
        <dbReference type="ChEBI" id="CHEBI:32551"/>
        <dbReference type="ChEBI" id="CHEBI:33019"/>
        <dbReference type="ChEBI" id="CHEBI:78442"/>
        <dbReference type="ChEBI" id="CHEBI:78529"/>
        <dbReference type="ChEBI" id="CHEBI:456215"/>
        <dbReference type="EC" id="6.1.1.6"/>
    </reaction>
</comment>
<protein>
    <recommendedName>
        <fullName evidence="1 8">Lysine--tRNA ligase</fullName>
        <ecNumber evidence="1 8">6.1.1.6</ecNumber>
    </recommendedName>
    <alternativeName>
        <fullName evidence="6 8">Lysyl-tRNA synthetase</fullName>
    </alternativeName>
</protein>
<evidence type="ECO:0000256" key="3">
    <source>
        <dbReference type="ARBA" id="ARBA00022741"/>
    </source>
</evidence>
<comment type="caution">
    <text evidence="10">The sequence shown here is derived from an EMBL/GenBank/DDBJ whole genome shotgun (WGS) entry which is preliminary data.</text>
</comment>
<keyword evidence="3" id="KW-0547">Nucleotide-binding</keyword>
<keyword evidence="2" id="KW-0436">Ligase</keyword>
<keyword evidence="4" id="KW-0067">ATP-binding</keyword>
<feature type="domain" description="Aminoacyl-transfer RNA synthetases class-II family profile" evidence="9">
    <location>
        <begin position="246"/>
        <end position="592"/>
    </location>
</feature>
<gene>
    <name evidence="10" type="ORF">NPX13_g3250</name>
</gene>
<dbReference type="InterPro" id="IPR012340">
    <property type="entry name" value="NA-bd_OB-fold"/>
</dbReference>
<name>A0A9W8TQ99_9PEZI</name>
<dbReference type="SUPFAM" id="SSF50249">
    <property type="entry name" value="Nucleic acid-binding proteins"/>
    <property type="match status" value="1"/>
</dbReference>
<dbReference type="InterPro" id="IPR002313">
    <property type="entry name" value="Lys-tRNA-ligase_II"/>
</dbReference>
<dbReference type="PROSITE" id="PS50862">
    <property type="entry name" value="AA_TRNA_LIGASE_II"/>
    <property type="match status" value="1"/>
</dbReference>
<dbReference type="GO" id="GO:0005524">
    <property type="term" value="F:ATP binding"/>
    <property type="evidence" value="ECO:0007669"/>
    <property type="project" value="UniProtKB-KW"/>
</dbReference>
<dbReference type="Pfam" id="PF00152">
    <property type="entry name" value="tRNA-synt_2"/>
    <property type="match status" value="1"/>
</dbReference>
<keyword evidence="11" id="KW-1185">Reference proteome</keyword>
<dbReference type="Proteomes" id="UP001148614">
    <property type="component" value="Unassembled WGS sequence"/>
</dbReference>
<dbReference type="CDD" id="cd04322">
    <property type="entry name" value="LysRS_N"/>
    <property type="match status" value="1"/>
</dbReference>
<dbReference type="GO" id="GO:0000049">
    <property type="term" value="F:tRNA binding"/>
    <property type="evidence" value="ECO:0007669"/>
    <property type="project" value="TreeGrafter"/>
</dbReference>
<dbReference type="InterPro" id="IPR045864">
    <property type="entry name" value="aa-tRNA-synth_II/BPL/LPL"/>
</dbReference>
<evidence type="ECO:0000313" key="10">
    <source>
        <dbReference type="EMBL" id="KAJ3577316.1"/>
    </source>
</evidence>
<dbReference type="GO" id="GO:0070154">
    <property type="term" value="P:mitochondrial lysyl-tRNA aminoacylation"/>
    <property type="evidence" value="ECO:0007669"/>
    <property type="project" value="TreeGrafter"/>
</dbReference>
<dbReference type="PANTHER" id="PTHR42918">
    <property type="entry name" value="LYSYL-TRNA SYNTHETASE"/>
    <property type="match status" value="1"/>
</dbReference>
<dbReference type="InterPro" id="IPR004364">
    <property type="entry name" value="Aa-tRNA-synt_II"/>
</dbReference>
<keyword evidence="5" id="KW-0030">Aminoacyl-tRNA synthetase</keyword>
<accession>A0A9W8TQ99</accession>
<evidence type="ECO:0000313" key="11">
    <source>
        <dbReference type="Proteomes" id="UP001148614"/>
    </source>
</evidence>
<evidence type="ECO:0000256" key="7">
    <source>
        <dbReference type="ARBA" id="ARBA00048573"/>
    </source>
</evidence>
<dbReference type="SUPFAM" id="SSF55681">
    <property type="entry name" value="Class II aaRS and biotin synthetases"/>
    <property type="match status" value="1"/>
</dbReference>
<dbReference type="Gene3D" id="2.40.50.140">
    <property type="entry name" value="Nucleic acid-binding proteins"/>
    <property type="match status" value="1"/>
</dbReference>
<evidence type="ECO:0000256" key="8">
    <source>
        <dbReference type="RuleBase" id="RU003748"/>
    </source>
</evidence>
<evidence type="ECO:0000256" key="4">
    <source>
        <dbReference type="ARBA" id="ARBA00022840"/>
    </source>
</evidence>
<organism evidence="10 11">
    <name type="scientific">Xylaria arbuscula</name>
    <dbReference type="NCBI Taxonomy" id="114810"/>
    <lineage>
        <taxon>Eukaryota</taxon>
        <taxon>Fungi</taxon>
        <taxon>Dikarya</taxon>
        <taxon>Ascomycota</taxon>
        <taxon>Pezizomycotina</taxon>
        <taxon>Sordariomycetes</taxon>
        <taxon>Xylariomycetidae</taxon>
        <taxon>Xylariales</taxon>
        <taxon>Xylariaceae</taxon>
        <taxon>Xylaria</taxon>
    </lineage>
</organism>